<evidence type="ECO:0000313" key="7">
    <source>
        <dbReference type="Proteomes" id="UP001629246"/>
    </source>
</evidence>
<dbReference type="InterPro" id="IPR033713">
    <property type="entry name" value="NudJ"/>
</dbReference>
<dbReference type="PANTHER" id="PTHR43222">
    <property type="entry name" value="NUDIX HYDROLASE 23"/>
    <property type="match status" value="1"/>
</dbReference>
<evidence type="ECO:0000256" key="4">
    <source>
        <dbReference type="RuleBase" id="RU364043"/>
    </source>
</evidence>
<evidence type="ECO:0000256" key="2">
    <source>
        <dbReference type="ARBA" id="ARBA00011245"/>
    </source>
</evidence>
<dbReference type="PANTHER" id="PTHR43222:SF11">
    <property type="entry name" value="PHOSPHATASE NUDJ"/>
    <property type="match status" value="1"/>
</dbReference>
<proteinExistence type="inferred from homology"/>
<dbReference type="GO" id="GO:0016787">
    <property type="term" value="F:hydrolase activity"/>
    <property type="evidence" value="ECO:0007669"/>
    <property type="project" value="UniProtKB-KW"/>
</dbReference>
<gene>
    <name evidence="4" type="primary">nudJ</name>
    <name evidence="6" type="ORF">PQR62_08625</name>
</gene>
<dbReference type="InterPro" id="IPR015797">
    <property type="entry name" value="NUDIX_hydrolase-like_dom_sf"/>
</dbReference>
<evidence type="ECO:0000256" key="3">
    <source>
        <dbReference type="ARBA" id="ARBA00015552"/>
    </source>
</evidence>
<comment type="similarity">
    <text evidence="1 4">Belongs to the Nudix hydrolase family. NudJ subfamily.</text>
</comment>
<dbReference type="InterPro" id="IPR000086">
    <property type="entry name" value="NUDIX_hydrolase_dom"/>
</dbReference>
<protein>
    <recommendedName>
        <fullName evidence="3 4">Phosphatase NudJ</fullName>
        <ecNumber evidence="4">3.6.1.-</ecNumber>
    </recommendedName>
</protein>
<organism evidence="6 7">
    <name type="scientific">Herbaspirillum lusitanum</name>
    <dbReference type="NCBI Taxonomy" id="213312"/>
    <lineage>
        <taxon>Bacteria</taxon>
        <taxon>Pseudomonadati</taxon>
        <taxon>Pseudomonadota</taxon>
        <taxon>Betaproteobacteria</taxon>
        <taxon>Burkholderiales</taxon>
        <taxon>Oxalobacteraceae</taxon>
        <taxon>Herbaspirillum</taxon>
    </lineage>
</organism>
<comment type="caution">
    <text evidence="6">The sequence shown here is derived from an EMBL/GenBank/DDBJ whole genome shotgun (WGS) entry which is preliminary data.</text>
</comment>
<feature type="domain" description="Nudix hydrolase" evidence="5">
    <location>
        <begin position="4"/>
        <end position="138"/>
    </location>
</feature>
<accession>A0ABW9A645</accession>
<keyword evidence="4" id="KW-0460">Magnesium</keyword>
<dbReference type="CDD" id="cd03675">
    <property type="entry name" value="NUDIX_Hydrolase"/>
    <property type="match status" value="1"/>
</dbReference>
<evidence type="ECO:0000256" key="1">
    <source>
        <dbReference type="ARBA" id="ARBA00007608"/>
    </source>
</evidence>
<comment type="cofactor">
    <cofactor evidence="4">
        <name>Mg(2+)</name>
        <dbReference type="ChEBI" id="CHEBI:18420"/>
    </cofactor>
</comment>
<keyword evidence="7" id="KW-1185">Reference proteome</keyword>
<evidence type="ECO:0000259" key="5">
    <source>
        <dbReference type="PROSITE" id="PS51462"/>
    </source>
</evidence>
<evidence type="ECO:0000313" key="6">
    <source>
        <dbReference type="EMBL" id="MFL9924326.1"/>
    </source>
</evidence>
<dbReference type="RefSeq" id="WP_408156884.1">
    <property type="nucleotide sequence ID" value="NZ_JAQQFM010000004.1"/>
</dbReference>
<dbReference type="Gene3D" id="3.90.79.10">
    <property type="entry name" value="Nucleoside Triphosphate Pyrophosphohydrolase"/>
    <property type="match status" value="1"/>
</dbReference>
<keyword evidence="4 6" id="KW-0378">Hydrolase</keyword>
<dbReference type="EC" id="3.6.1.-" evidence="4"/>
<dbReference type="Pfam" id="PF00293">
    <property type="entry name" value="NUDIX"/>
    <property type="match status" value="1"/>
</dbReference>
<dbReference type="PROSITE" id="PS51462">
    <property type="entry name" value="NUDIX"/>
    <property type="match status" value="1"/>
</dbReference>
<dbReference type="EMBL" id="JAQQFM010000004">
    <property type="protein sequence ID" value="MFL9924326.1"/>
    <property type="molecule type" value="Genomic_DNA"/>
</dbReference>
<sequence>MSEVWKPSVTVAAIIERDGRFLMVEEHSGGALRINQPAGHLDPGESLLQAVTREALEESAYEFTPTALVGTYLSRNVSSSRGGMSVTYLRFAFAGRLGEKHERELDAGIVRTIWMSRDELAACQDRHRSPLVLQCVEDFLRGQRAPLELVHTDPSAVGPLNDAGNMSAQ</sequence>
<comment type="subunit">
    <text evidence="2 4">Monomer.</text>
</comment>
<name>A0ABW9A645_9BURK</name>
<dbReference type="SUPFAM" id="SSF55811">
    <property type="entry name" value="Nudix"/>
    <property type="match status" value="1"/>
</dbReference>
<reference evidence="6 7" key="1">
    <citation type="journal article" date="2024" name="Chem. Sci.">
        <title>Discovery of megapolipeptins by genome mining of a Burkholderiales bacteria collection.</title>
        <authorList>
            <person name="Paulo B.S."/>
            <person name="Recchia M.J.J."/>
            <person name="Lee S."/>
            <person name="Fergusson C.H."/>
            <person name="Romanowski S.B."/>
            <person name="Hernandez A."/>
            <person name="Krull N."/>
            <person name="Liu D.Y."/>
            <person name="Cavanagh H."/>
            <person name="Bos A."/>
            <person name="Gray C.A."/>
            <person name="Murphy B.T."/>
            <person name="Linington R.G."/>
            <person name="Eustaquio A.S."/>
        </authorList>
    </citation>
    <scope>NUCLEOTIDE SEQUENCE [LARGE SCALE GENOMIC DNA]</scope>
    <source>
        <strain evidence="6 7">RL21-008-BIB-A</strain>
    </source>
</reference>
<dbReference type="Proteomes" id="UP001629246">
    <property type="component" value="Unassembled WGS sequence"/>
</dbReference>